<evidence type="ECO:0000256" key="13">
    <source>
        <dbReference type="HAMAP-Rule" id="MF_00145"/>
    </source>
</evidence>
<evidence type="ECO:0000256" key="7">
    <source>
        <dbReference type="ARBA" id="ARBA00022490"/>
    </source>
</evidence>
<protein>
    <recommendedName>
        <fullName evidence="6 13">Phosphoglycerate kinase</fullName>
        <ecNumber evidence="5 13">2.7.2.3</ecNumber>
    </recommendedName>
</protein>
<dbReference type="GO" id="GO:0005829">
    <property type="term" value="C:cytosol"/>
    <property type="evidence" value="ECO:0007669"/>
    <property type="project" value="TreeGrafter"/>
</dbReference>
<keyword evidence="9 13" id="KW-0547">Nucleotide-binding</keyword>
<evidence type="ECO:0000313" key="20">
    <source>
        <dbReference type="Proteomes" id="UP000008120"/>
    </source>
</evidence>
<evidence type="ECO:0000256" key="6">
    <source>
        <dbReference type="ARBA" id="ARBA00016471"/>
    </source>
</evidence>
<evidence type="ECO:0000313" key="17">
    <source>
        <dbReference type="EMBL" id="BAJ48550.1"/>
    </source>
</evidence>
<dbReference type="HAMAP" id="MF_00145">
    <property type="entry name" value="Phosphoglyc_kinase"/>
    <property type="match status" value="1"/>
</dbReference>
<dbReference type="GO" id="GO:0043531">
    <property type="term" value="F:ADP binding"/>
    <property type="evidence" value="ECO:0007669"/>
    <property type="project" value="TreeGrafter"/>
</dbReference>
<evidence type="ECO:0000313" key="18">
    <source>
        <dbReference type="EMBL" id="BAJ48604.1"/>
    </source>
</evidence>
<comment type="similarity">
    <text evidence="4 13 16">Belongs to the phosphoglycerate kinase family.</text>
</comment>
<comment type="caution">
    <text evidence="13">Lacks conserved residue(s) required for the propagation of feature annotation.</text>
</comment>
<name>E6N8D1_CALS0</name>
<dbReference type="KEGG" id="csu:CSUB_C1461"/>
<dbReference type="EC" id="2.7.2.3" evidence="5 13"/>
<dbReference type="UniPathway" id="UPA00109">
    <property type="reaction ID" value="UER00185"/>
</dbReference>
<dbReference type="GO" id="GO:0005524">
    <property type="term" value="F:ATP binding"/>
    <property type="evidence" value="ECO:0007669"/>
    <property type="project" value="UniProtKB-KW"/>
</dbReference>
<evidence type="ECO:0000256" key="15">
    <source>
        <dbReference type="PIRSR" id="PIRSR000724-2"/>
    </source>
</evidence>
<evidence type="ECO:0000256" key="4">
    <source>
        <dbReference type="ARBA" id="ARBA00008982"/>
    </source>
</evidence>
<feature type="binding site" evidence="14">
    <location>
        <position position="159"/>
    </location>
    <ligand>
        <name>(2R)-3-phosphoglycerate</name>
        <dbReference type="ChEBI" id="CHEBI:58272"/>
    </ligand>
</feature>
<dbReference type="PRINTS" id="PR00477">
    <property type="entry name" value="PHGLYCKINASE"/>
</dbReference>
<dbReference type="GO" id="GO:0004618">
    <property type="term" value="F:phosphoglycerate kinase activity"/>
    <property type="evidence" value="ECO:0007669"/>
    <property type="project" value="UniProtKB-UniRule"/>
</dbReference>
<proteinExistence type="inferred from homology"/>
<evidence type="ECO:0000256" key="16">
    <source>
        <dbReference type="RuleBase" id="RU000532"/>
    </source>
</evidence>
<dbReference type="STRING" id="311458.CSUB_C1461"/>
<dbReference type="FunFam" id="3.40.50.1260:FF:000012">
    <property type="entry name" value="Phosphoglycerate kinase"/>
    <property type="match status" value="1"/>
</dbReference>
<evidence type="ECO:0000256" key="5">
    <source>
        <dbReference type="ARBA" id="ARBA00013061"/>
    </source>
</evidence>
<feature type="binding site" evidence="13 14">
    <location>
        <begin position="24"/>
        <end position="26"/>
    </location>
    <ligand>
        <name>substrate</name>
    </ligand>
</feature>
<gene>
    <name evidence="13" type="primary">pgk</name>
    <name evidence="19" type="ORF">CSUB_C1461</name>
    <name evidence="17" type="ORF">HGMM_F04B03C16</name>
    <name evidence="18" type="ORF">HGMM_F30C12C22</name>
</gene>
<comment type="subcellular location">
    <subcellularLocation>
        <location evidence="2 13">Cytoplasm</location>
    </subcellularLocation>
</comment>
<dbReference type="PANTHER" id="PTHR11406:SF23">
    <property type="entry name" value="PHOSPHOGLYCERATE KINASE 1, CHLOROPLASTIC-RELATED"/>
    <property type="match status" value="1"/>
</dbReference>
<dbReference type="EMBL" id="AP011868">
    <property type="protein sequence ID" value="BAJ48550.1"/>
    <property type="molecule type" value="Genomic_DNA"/>
</dbReference>
<dbReference type="Pfam" id="PF00162">
    <property type="entry name" value="PGK"/>
    <property type="match status" value="1"/>
</dbReference>
<feature type="binding site" evidence="13 14">
    <location>
        <begin position="62"/>
        <end position="65"/>
    </location>
    <ligand>
        <name>substrate</name>
    </ligand>
</feature>
<keyword evidence="10 13" id="KW-0418">Kinase</keyword>
<evidence type="ECO:0000256" key="1">
    <source>
        <dbReference type="ARBA" id="ARBA00000642"/>
    </source>
</evidence>
<organism evidence="17 20">
    <name type="scientific">Caldiarchaeum subterraneum</name>
    <dbReference type="NCBI Taxonomy" id="311458"/>
    <lineage>
        <taxon>Archaea</taxon>
        <taxon>Nitrososphaerota</taxon>
        <taxon>Candidatus Caldarchaeales</taxon>
        <taxon>Candidatus Caldarchaeaceae</taxon>
        <taxon>Candidatus Caldarchaeum</taxon>
    </lineage>
</organism>
<reference evidence="17 20" key="1">
    <citation type="journal article" date="2005" name="Environ. Microbiol.">
        <title>Genetic and functional properties of uncultivated thermophilic crenarchaeotes from a subsurface gold mine as revealed by analysis of genome fragments.</title>
        <authorList>
            <person name="Nunoura T."/>
            <person name="Hirayama H."/>
            <person name="Takami H."/>
            <person name="Oida H."/>
            <person name="Nishi S."/>
            <person name="Shimamura S."/>
            <person name="Suzuki Y."/>
            <person name="Inagaki F."/>
            <person name="Takai K."/>
            <person name="Nealson K.H."/>
            <person name="Horikoshi K."/>
        </authorList>
    </citation>
    <scope>NUCLEOTIDE SEQUENCE [LARGE SCALE GENOMIC DNA]</scope>
</reference>
<reference evidence="17 20" key="2">
    <citation type="journal article" date="2011" name="Nucleic Acids Res.">
        <title>Insights into the evolution of Archaea and eukaryotic protein modifier systems revealed by the genome of a novel archaeal group.</title>
        <authorList>
            <person name="Nunoura T."/>
            <person name="Takaki Y."/>
            <person name="Kakuta J."/>
            <person name="Nishi S."/>
            <person name="Sugahara J."/>
            <person name="Kazama H."/>
            <person name="Chee G."/>
            <person name="Hattori M."/>
            <person name="Kanai A."/>
            <person name="Atomi H."/>
            <person name="Takai K."/>
            <person name="Takami H."/>
        </authorList>
    </citation>
    <scope>NUCLEOTIDE SEQUENCE [LARGE SCALE GENOMIC DNA]</scope>
</reference>
<dbReference type="FunFam" id="3.40.50.1260:FF:000006">
    <property type="entry name" value="Phosphoglycerate kinase"/>
    <property type="match status" value="1"/>
</dbReference>
<feature type="binding site" evidence="13">
    <location>
        <position position="119"/>
    </location>
    <ligand>
        <name>substrate</name>
    </ligand>
</feature>
<comment type="catalytic activity">
    <reaction evidence="1 13 16">
        <text>(2R)-3-phosphoglycerate + ATP = (2R)-3-phospho-glyceroyl phosphate + ADP</text>
        <dbReference type="Rhea" id="RHEA:14801"/>
        <dbReference type="ChEBI" id="CHEBI:30616"/>
        <dbReference type="ChEBI" id="CHEBI:57604"/>
        <dbReference type="ChEBI" id="CHEBI:58272"/>
        <dbReference type="ChEBI" id="CHEBI:456216"/>
        <dbReference type="EC" id="2.7.2.3"/>
    </reaction>
</comment>
<dbReference type="EMBL" id="BA000048">
    <property type="protein sequence ID" value="BAJ51312.1"/>
    <property type="molecule type" value="Genomic_DNA"/>
</dbReference>
<evidence type="ECO:0000256" key="12">
    <source>
        <dbReference type="ARBA" id="ARBA00023152"/>
    </source>
</evidence>
<dbReference type="InterPro" id="IPR015824">
    <property type="entry name" value="Phosphoglycerate_kinase_N"/>
</dbReference>
<feature type="binding site" evidence="13">
    <location>
        <begin position="353"/>
        <end position="356"/>
    </location>
    <ligand>
        <name>ATP</name>
        <dbReference type="ChEBI" id="CHEBI:30616"/>
    </ligand>
</feature>
<accession>E6N8D1</accession>
<evidence type="ECO:0000256" key="14">
    <source>
        <dbReference type="PIRSR" id="PIRSR000724-1"/>
    </source>
</evidence>
<evidence type="ECO:0000313" key="19">
    <source>
        <dbReference type="EMBL" id="BAJ51312.1"/>
    </source>
</evidence>
<feature type="binding site" evidence="14">
    <location>
        <position position="119"/>
    </location>
    <ligand>
        <name>(2R)-3-phosphoglycerate</name>
        <dbReference type="ChEBI" id="CHEBI:58272"/>
    </ligand>
</feature>
<dbReference type="Gene3D" id="3.40.50.1260">
    <property type="entry name" value="Phosphoglycerate kinase, N-terminal domain"/>
    <property type="match status" value="2"/>
</dbReference>
<feature type="binding site" evidence="14">
    <location>
        <position position="41"/>
    </location>
    <ligand>
        <name>(2R)-3-phosphoglycerate</name>
        <dbReference type="ChEBI" id="CHEBI:58272"/>
    </ligand>
</feature>
<comment type="subunit">
    <text evidence="13">Monomer.</text>
</comment>
<keyword evidence="11 13" id="KW-0067">ATP-binding</keyword>
<evidence type="ECO:0000256" key="8">
    <source>
        <dbReference type="ARBA" id="ARBA00022679"/>
    </source>
</evidence>
<evidence type="ECO:0000256" key="9">
    <source>
        <dbReference type="ARBA" id="ARBA00022741"/>
    </source>
</evidence>
<evidence type="ECO:0000256" key="3">
    <source>
        <dbReference type="ARBA" id="ARBA00004838"/>
    </source>
</evidence>
<evidence type="ECO:0000256" key="10">
    <source>
        <dbReference type="ARBA" id="ARBA00022777"/>
    </source>
</evidence>
<feature type="binding site" evidence="13">
    <location>
        <position position="159"/>
    </location>
    <ligand>
        <name>substrate</name>
    </ligand>
</feature>
<feature type="binding site" evidence="13 15">
    <location>
        <position position="327"/>
    </location>
    <ligand>
        <name>ATP</name>
        <dbReference type="ChEBI" id="CHEBI:30616"/>
    </ligand>
</feature>
<sequence>MSFVDFLTIDDFDVSGKTVFVRADLNTPIDPETGRLLELHRIRESSFTVRHLNGAKIVLGSHQGRVGRYDYVSLSIHAEALSEVLGKRVKFVEDVFGEASRAAIKSLKPGEVLLLENLRFAAEENYEYSPEEAAKTHIVKRLAPLFDICVLDAFPTAHRAHPSIVGFAEVLPTCAGYLVARELKSLNRVMMTSKAPYTAVLGGSKVSDRLEAITALIQNGRADNVLLTGLIGLVFLRAAGALKKPLTGDLEKYVPKAQSILHEYRGKFSLPDDVAIEKDGERVEIPISSIEDPGKVLDIGEQTIRKYSKIIKSSGTIFISGPPGMFEKKGFERGTDELLLAAAGSLGTSIVSGGHLSAALERLGVKDWVDHVSTAGGALVMFLAGQRLPLIEALMRSAKRHRGASA</sequence>
<feature type="binding site" evidence="13">
    <location>
        <position position="41"/>
    </location>
    <ligand>
        <name>substrate</name>
    </ligand>
</feature>
<comment type="pathway">
    <text evidence="3 13">Carbohydrate degradation; glycolysis; pyruvate from D-glyceraldehyde 3-phosphate: step 2/5.</text>
</comment>
<dbReference type="GO" id="GO:0006094">
    <property type="term" value="P:gluconeogenesis"/>
    <property type="evidence" value="ECO:0007669"/>
    <property type="project" value="TreeGrafter"/>
</dbReference>
<keyword evidence="12 13" id="KW-0324">Glycolysis</keyword>
<dbReference type="PIRSF" id="PIRSF000724">
    <property type="entry name" value="Pgk"/>
    <property type="match status" value="1"/>
</dbReference>
<dbReference type="Proteomes" id="UP000008120">
    <property type="component" value="Chromosome"/>
</dbReference>
<dbReference type="EMBL" id="AP011869">
    <property type="protein sequence ID" value="BAJ48604.1"/>
    <property type="molecule type" value="Genomic_DNA"/>
</dbReference>
<dbReference type="InterPro" id="IPR036043">
    <property type="entry name" value="Phosphoglycerate_kinase_sf"/>
</dbReference>
<dbReference type="PANTHER" id="PTHR11406">
    <property type="entry name" value="PHOSPHOGLYCERATE KINASE"/>
    <property type="match status" value="1"/>
</dbReference>
<evidence type="ECO:0000256" key="11">
    <source>
        <dbReference type="ARBA" id="ARBA00022840"/>
    </source>
</evidence>
<dbReference type="InterPro" id="IPR001576">
    <property type="entry name" value="Phosphoglycerate_kinase"/>
</dbReference>
<evidence type="ECO:0000256" key="2">
    <source>
        <dbReference type="ARBA" id="ARBA00004496"/>
    </source>
</evidence>
<keyword evidence="7 13" id="KW-0963">Cytoplasm</keyword>
<dbReference type="GO" id="GO:0006096">
    <property type="term" value="P:glycolytic process"/>
    <property type="evidence" value="ECO:0007669"/>
    <property type="project" value="UniProtKB-UniRule"/>
</dbReference>
<dbReference type="AlphaFoldDB" id="E6N8D1"/>
<dbReference type="SUPFAM" id="SSF53748">
    <property type="entry name" value="Phosphoglycerate kinase"/>
    <property type="match status" value="1"/>
</dbReference>
<keyword evidence="8 13" id="KW-0808">Transferase</keyword>